<dbReference type="PANTHER" id="PTHR43283:SF17">
    <property type="entry name" value="(LOVD), PUTATIVE (AFU_ORTHOLOGUE AFUA_5G00920)-RELATED"/>
    <property type="match status" value="1"/>
</dbReference>
<dbReference type="GO" id="GO:0016787">
    <property type="term" value="F:hydrolase activity"/>
    <property type="evidence" value="ECO:0007669"/>
    <property type="project" value="UniProtKB-KW"/>
</dbReference>
<dbReference type="EMBL" id="CAOQHR010000001">
    <property type="protein sequence ID" value="CAI6252374.1"/>
    <property type="molecule type" value="Genomic_DNA"/>
</dbReference>
<name>A0A9W4U438_9PLEO</name>
<protein>
    <recommendedName>
        <fullName evidence="3">Beta-lactamase-related domain-containing protein</fullName>
    </recommendedName>
</protein>
<dbReference type="Proteomes" id="UP001152607">
    <property type="component" value="Unassembled WGS sequence"/>
</dbReference>
<dbReference type="InterPro" id="IPR012338">
    <property type="entry name" value="Beta-lactam/transpept-like"/>
</dbReference>
<comment type="caution">
    <text evidence="4">The sequence shown here is derived from an EMBL/GenBank/DDBJ whole genome shotgun (WGS) entry which is preliminary data.</text>
</comment>
<evidence type="ECO:0000313" key="5">
    <source>
        <dbReference type="Proteomes" id="UP001152607"/>
    </source>
</evidence>
<dbReference type="Gene3D" id="3.40.710.10">
    <property type="entry name" value="DD-peptidase/beta-lactamase superfamily"/>
    <property type="match status" value="1"/>
</dbReference>
<evidence type="ECO:0000313" key="4">
    <source>
        <dbReference type="EMBL" id="CAI6252374.1"/>
    </source>
</evidence>
<evidence type="ECO:0000259" key="3">
    <source>
        <dbReference type="Pfam" id="PF00144"/>
    </source>
</evidence>
<keyword evidence="2" id="KW-0378">Hydrolase</keyword>
<evidence type="ECO:0000256" key="2">
    <source>
        <dbReference type="ARBA" id="ARBA00022801"/>
    </source>
</evidence>
<reference evidence="4" key="1">
    <citation type="submission" date="2023-01" db="EMBL/GenBank/DDBJ databases">
        <authorList>
            <person name="Van Ghelder C."/>
            <person name="Rancurel C."/>
        </authorList>
    </citation>
    <scope>NUCLEOTIDE SEQUENCE</scope>
    <source>
        <strain evidence="4">CNCM I-4278</strain>
    </source>
</reference>
<dbReference type="InterPro" id="IPR001466">
    <property type="entry name" value="Beta-lactam-related"/>
</dbReference>
<evidence type="ECO:0000256" key="1">
    <source>
        <dbReference type="ARBA" id="ARBA00009009"/>
    </source>
</evidence>
<dbReference type="AlphaFoldDB" id="A0A9W4U438"/>
<dbReference type="SUPFAM" id="SSF56601">
    <property type="entry name" value="beta-lactamase/transpeptidase-like"/>
    <property type="match status" value="1"/>
</dbReference>
<dbReference type="OrthoDB" id="428260at2759"/>
<gene>
    <name evidence="4" type="ORF">PDIGIT_LOCUS1022</name>
</gene>
<dbReference type="InterPro" id="IPR050789">
    <property type="entry name" value="Diverse_Enzym_Activities"/>
</dbReference>
<comment type="similarity">
    <text evidence="1">Belongs to the class-A beta-lactamase family.</text>
</comment>
<accession>A0A9W4U438</accession>
<dbReference type="PANTHER" id="PTHR43283">
    <property type="entry name" value="BETA-LACTAMASE-RELATED"/>
    <property type="match status" value="1"/>
</dbReference>
<proteinExistence type="inferred from homology"/>
<keyword evidence="5" id="KW-1185">Reference proteome</keyword>
<feature type="domain" description="Beta-lactamase-related" evidence="3">
    <location>
        <begin position="39"/>
        <end position="389"/>
    </location>
</feature>
<organism evidence="4 5">
    <name type="scientific">Periconia digitata</name>
    <dbReference type="NCBI Taxonomy" id="1303443"/>
    <lineage>
        <taxon>Eukaryota</taxon>
        <taxon>Fungi</taxon>
        <taxon>Dikarya</taxon>
        <taxon>Ascomycota</taxon>
        <taxon>Pezizomycotina</taxon>
        <taxon>Dothideomycetes</taxon>
        <taxon>Pleosporomycetidae</taxon>
        <taxon>Pleosporales</taxon>
        <taxon>Massarineae</taxon>
        <taxon>Periconiaceae</taxon>
        <taxon>Periconia</taxon>
    </lineage>
</organism>
<sequence>MASINLSTSNEETVKTDFDVLLSEYTQKETPKVHGVIAKCVDKNGKEVYNKIAGYDSVLPDASPLREDAVMKIASATKLITAIALLQCVEEGLLELDEPLTKILPEFDGIEILKGVNGSDLTLEKSNVPVTARHLLSHTSGLGYQVLHPLLALQAEMQKDTKRSGHVTEKYKMPLVFEPGTGWLYGCSFDWAGLVVSRLHNDIALGDYFTEHIWKRVGLSAPFPRFNIAVHPDYKARMMQSSVIQDNGTLEHLDNWPIIDDDEAHNGGEGLSCTANDYLAVLADLISDAPKLLKPETIFRMWEPQLLPGSPGSGMLLSLRPLWETITGPIVDHGINHGLGGVLCLEPVPESKQPANMLAWGGATNVVWWMNKASGVAGFFATQQAPTANPNVTKLVEAWKKDFWTQYGVNR</sequence>
<dbReference type="Pfam" id="PF00144">
    <property type="entry name" value="Beta-lactamase"/>
    <property type="match status" value="1"/>
</dbReference>